<keyword evidence="3" id="KW-1185">Reference proteome</keyword>
<proteinExistence type="predicted"/>
<evidence type="ECO:0000313" key="2">
    <source>
        <dbReference type="EMBL" id="KAK2879190.1"/>
    </source>
</evidence>
<sequence>MTALVNSVRREGRVTRRHLEGSSGRARSLHTSAAVSVKPFMSRTAAIYVSNAGAAGQCQGDTCKAASFTLIRERLTKWRKDSSTSDLLSRFSRSGL</sequence>
<feature type="region of interest" description="Disordered" evidence="1">
    <location>
        <begin position="1"/>
        <end position="27"/>
    </location>
</feature>
<evidence type="ECO:0000313" key="3">
    <source>
        <dbReference type="Proteomes" id="UP001187343"/>
    </source>
</evidence>
<organism evidence="2 3">
    <name type="scientific">Cirrhinus molitorella</name>
    <name type="common">mud carp</name>
    <dbReference type="NCBI Taxonomy" id="172907"/>
    <lineage>
        <taxon>Eukaryota</taxon>
        <taxon>Metazoa</taxon>
        <taxon>Chordata</taxon>
        <taxon>Craniata</taxon>
        <taxon>Vertebrata</taxon>
        <taxon>Euteleostomi</taxon>
        <taxon>Actinopterygii</taxon>
        <taxon>Neopterygii</taxon>
        <taxon>Teleostei</taxon>
        <taxon>Ostariophysi</taxon>
        <taxon>Cypriniformes</taxon>
        <taxon>Cyprinidae</taxon>
        <taxon>Labeoninae</taxon>
        <taxon>Labeonini</taxon>
        <taxon>Cirrhinus</taxon>
    </lineage>
</organism>
<accession>A0AA88TFL7</accession>
<protein>
    <submittedName>
        <fullName evidence="2">Uncharacterized protein</fullName>
    </submittedName>
</protein>
<dbReference type="EMBL" id="JAUYZG010000019">
    <property type="protein sequence ID" value="KAK2879190.1"/>
    <property type="molecule type" value="Genomic_DNA"/>
</dbReference>
<feature type="compositionally biased region" description="Basic and acidic residues" evidence="1">
    <location>
        <begin position="8"/>
        <end position="20"/>
    </location>
</feature>
<reference evidence="2" key="1">
    <citation type="submission" date="2023-08" db="EMBL/GenBank/DDBJ databases">
        <title>Chromosome-level Genome Assembly of mud carp (Cirrhinus molitorella).</title>
        <authorList>
            <person name="Liu H."/>
        </authorList>
    </citation>
    <scope>NUCLEOTIDE SEQUENCE</scope>
    <source>
        <strain evidence="2">Prfri</strain>
        <tissue evidence="2">Muscle</tissue>
    </source>
</reference>
<comment type="caution">
    <text evidence="2">The sequence shown here is derived from an EMBL/GenBank/DDBJ whole genome shotgun (WGS) entry which is preliminary data.</text>
</comment>
<gene>
    <name evidence="2" type="ORF">Q8A67_019981</name>
</gene>
<name>A0AA88TFL7_9TELE</name>
<evidence type="ECO:0000256" key="1">
    <source>
        <dbReference type="SAM" id="MobiDB-lite"/>
    </source>
</evidence>
<dbReference type="Proteomes" id="UP001187343">
    <property type="component" value="Unassembled WGS sequence"/>
</dbReference>
<dbReference type="AlphaFoldDB" id="A0AA88TFL7"/>